<proteinExistence type="predicted"/>
<protein>
    <submittedName>
        <fullName evidence="2">Uncharacterized protein</fullName>
    </submittedName>
</protein>
<dbReference type="AlphaFoldDB" id="A0A9Q1FT50"/>
<sequence>MHTDKAQAQYTWASGDAHGQRTPAASPADTGVNMAALTRSTGAEGSLSRGYLGNALAPIPAGYSFSPVYRVSWALSPLLLEKPKSCSPKETARTNQSRGFHPRGPGRVPYRKLAEDRLVFKRSRVERSTLRGENRCDTQDSEGGRTPLLTAKSRIPRFDAIAVARETRIPQAATASAEAPRRCALQRRLGGNAFARSAQLPTPTGTAGIHQEYSGAVGWIMTLNRIAWVHMQTV</sequence>
<comment type="caution">
    <text evidence="2">The sequence shown here is derived from an EMBL/GenBank/DDBJ whole genome shotgun (WGS) entry which is preliminary data.</text>
</comment>
<dbReference type="EMBL" id="JAINUF010000004">
    <property type="protein sequence ID" value="KAJ8365416.1"/>
    <property type="molecule type" value="Genomic_DNA"/>
</dbReference>
<gene>
    <name evidence="2" type="ORF">SKAU_G00142470</name>
</gene>
<evidence type="ECO:0000313" key="3">
    <source>
        <dbReference type="Proteomes" id="UP001152622"/>
    </source>
</evidence>
<evidence type="ECO:0000313" key="2">
    <source>
        <dbReference type="EMBL" id="KAJ8365416.1"/>
    </source>
</evidence>
<feature type="compositionally biased region" description="Polar residues" evidence="1">
    <location>
        <begin position="1"/>
        <end position="12"/>
    </location>
</feature>
<keyword evidence="3" id="KW-1185">Reference proteome</keyword>
<accession>A0A9Q1FT50</accession>
<feature type="region of interest" description="Disordered" evidence="1">
    <location>
        <begin position="85"/>
        <end position="108"/>
    </location>
</feature>
<name>A0A9Q1FT50_SYNKA</name>
<feature type="region of interest" description="Disordered" evidence="1">
    <location>
        <begin position="1"/>
        <end position="29"/>
    </location>
</feature>
<organism evidence="2 3">
    <name type="scientific">Synaphobranchus kaupii</name>
    <name type="common">Kaup's arrowtooth eel</name>
    <dbReference type="NCBI Taxonomy" id="118154"/>
    <lineage>
        <taxon>Eukaryota</taxon>
        <taxon>Metazoa</taxon>
        <taxon>Chordata</taxon>
        <taxon>Craniata</taxon>
        <taxon>Vertebrata</taxon>
        <taxon>Euteleostomi</taxon>
        <taxon>Actinopterygii</taxon>
        <taxon>Neopterygii</taxon>
        <taxon>Teleostei</taxon>
        <taxon>Anguilliformes</taxon>
        <taxon>Synaphobranchidae</taxon>
        <taxon>Synaphobranchus</taxon>
    </lineage>
</organism>
<dbReference type="Proteomes" id="UP001152622">
    <property type="component" value="Chromosome 4"/>
</dbReference>
<evidence type="ECO:0000256" key="1">
    <source>
        <dbReference type="SAM" id="MobiDB-lite"/>
    </source>
</evidence>
<reference evidence="2" key="1">
    <citation type="journal article" date="2023" name="Science">
        <title>Genome structures resolve the early diversification of teleost fishes.</title>
        <authorList>
            <person name="Parey E."/>
            <person name="Louis A."/>
            <person name="Montfort J."/>
            <person name="Bouchez O."/>
            <person name="Roques C."/>
            <person name="Iampietro C."/>
            <person name="Lluch J."/>
            <person name="Castinel A."/>
            <person name="Donnadieu C."/>
            <person name="Desvignes T."/>
            <person name="Floi Bucao C."/>
            <person name="Jouanno E."/>
            <person name="Wen M."/>
            <person name="Mejri S."/>
            <person name="Dirks R."/>
            <person name="Jansen H."/>
            <person name="Henkel C."/>
            <person name="Chen W.J."/>
            <person name="Zahm M."/>
            <person name="Cabau C."/>
            <person name="Klopp C."/>
            <person name="Thompson A.W."/>
            <person name="Robinson-Rechavi M."/>
            <person name="Braasch I."/>
            <person name="Lecointre G."/>
            <person name="Bobe J."/>
            <person name="Postlethwait J.H."/>
            <person name="Berthelot C."/>
            <person name="Roest Crollius H."/>
            <person name="Guiguen Y."/>
        </authorList>
    </citation>
    <scope>NUCLEOTIDE SEQUENCE</scope>
    <source>
        <strain evidence="2">WJC10195</strain>
    </source>
</reference>